<dbReference type="Proteomes" id="UP000199439">
    <property type="component" value="Unassembled WGS sequence"/>
</dbReference>
<dbReference type="PROSITE" id="PS00211">
    <property type="entry name" value="ABC_TRANSPORTER_1"/>
    <property type="match status" value="2"/>
</dbReference>
<dbReference type="InterPro" id="IPR003593">
    <property type="entry name" value="AAA+_ATPase"/>
</dbReference>
<evidence type="ECO:0000313" key="9">
    <source>
        <dbReference type="Proteomes" id="UP000199439"/>
    </source>
</evidence>
<dbReference type="PANTHER" id="PTHR42855:SF2">
    <property type="entry name" value="DRUG RESISTANCE ABC TRANSPORTER,ATP-BINDING PROTEIN"/>
    <property type="match status" value="1"/>
</dbReference>
<keyword evidence="9" id="KW-1185">Reference proteome</keyword>
<evidence type="ECO:0000256" key="3">
    <source>
        <dbReference type="ARBA" id="ARBA00022840"/>
    </source>
</evidence>
<evidence type="ECO:0000256" key="4">
    <source>
        <dbReference type="ARBA" id="ARBA00061551"/>
    </source>
</evidence>
<comment type="similarity">
    <text evidence="4">Belongs to the ABC transporter superfamily. ABCF family. YbiT subfamily.</text>
</comment>
<gene>
    <name evidence="8" type="ORF">SAMN04487987_104170</name>
</gene>
<dbReference type="Gene3D" id="3.40.50.300">
    <property type="entry name" value="P-loop containing nucleotide triphosphate hydrolases"/>
    <property type="match status" value="2"/>
</dbReference>
<dbReference type="InterPro" id="IPR017871">
    <property type="entry name" value="ABC_transporter-like_CS"/>
</dbReference>
<evidence type="ECO:0000256" key="5">
    <source>
        <dbReference type="ARBA" id="ARBA00074044"/>
    </source>
</evidence>
<dbReference type="EMBL" id="FOMI01000004">
    <property type="protein sequence ID" value="SFD12467.1"/>
    <property type="molecule type" value="Genomic_DNA"/>
</dbReference>
<dbReference type="CDD" id="cd03221">
    <property type="entry name" value="ABCF_EF-3"/>
    <property type="match status" value="2"/>
</dbReference>
<dbReference type="PROSITE" id="PS50893">
    <property type="entry name" value="ABC_TRANSPORTER_2"/>
    <property type="match status" value="2"/>
</dbReference>
<evidence type="ECO:0000256" key="1">
    <source>
        <dbReference type="ARBA" id="ARBA00022737"/>
    </source>
</evidence>
<feature type="coiled-coil region" evidence="6">
    <location>
        <begin position="632"/>
        <end position="666"/>
    </location>
</feature>
<dbReference type="FunFam" id="3.40.50.300:FF:000070">
    <property type="entry name" value="Putative ABC transporter ATP-binding component"/>
    <property type="match status" value="1"/>
</dbReference>
<feature type="domain" description="ABC transporter" evidence="7">
    <location>
        <begin position="395"/>
        <end position="615"/>
    </location>
</feature>
<dbReference type="InterPro" id="IPR032781">
    <property type="entry name" value="ABC_tran_Xtn"/>
</dbReference>
<evidence type="ECO:0000259" key="7">
    <source>
        <dbReference type="PROSITE" id="PS50893"/>
    </source>
</evidence>
<keyword evidence="1" id="KW-0677">Repeat</keyword>
<proteinExistence type="inferred from homology"/>
<dbReference type="FunFam" id="3.40.50.300:FF:000011">
    <property type="entry name" value="Putative ABC transporter ATP-binding component"/>
    <property type="match status" value="1"/>
</dbReference>
<evidence type="ECO:0000313" key="8">
    <source>
        <dbReference type="EMBL" id="SFD12467.1"/>
    </source>
</evidence>
<name>A0A1I1PS01_9FLAO</name>
<keyword evidence="3 8" id="KW-0067">ATP-binding</keyword>
<dbReference type="InterPro" id="IPR051309">
    <property type="entry name" value="ABCF_ATPase"/>
</dbReference>
<dbReference type="SUPFAM" id="SSF52540">
    <property type="entry name" value="P-loop containing nucleoside triphosphate hydrolases"/>
    <property type="match status" value="2"/>
</dbReference>
<organism evidence="8 9">
    <name type="scientific">Algibacter pectinivorans</name>
    <dbReference type="NCBI Taxonomy" id="870482"/>
    <lineage>
        <taxon>Bacteria</taxon>
        <taxon>Pseudomonadati</taxon>
        <taxon>Bacteroidota</taxon>
        <taxon>Flavobacteriia</taxon>
        <taxon>Flavobacteriales</taxon>
        <taxon>Flavobacteriaceae</taxon>
        <taxon>Algibacter</taxon>
    </lineage>
</organism>
<evidence type="ECO:0000256" key="2">
    <source>
        <dbReference type="ARBA" id="ARBA00022741"/>
    </source>
</evidence>
<dbReference type="GO" id="GO:0016887">
    <property type="term" value="F:ATP hydrolysis activity"/>
    <property type="evidence" value="ECO:0007669"/>
    <property type="project" value="InterPro"/>
</dbReference>
<sequence>MLKASVRMYGLVLTYIDSSWHLGHVPVKILYNFDPFLNILFSVLLHAKLQYKNTVLLITYCYKSYISMMNIHNLSISFQGEYLFEDITFKLGNGDRIGLIGKNGAGKSTMLKILSKEMEPDTGQIAADKELKIGFLKQDIDFVLGRTVLEESYEAFTEIKALEAKMEAVNTQLAERTDYESEAYNQLMIDINELQHQYEILGGYNYQGDTEKILQGLGFKREDFNKLTDTFSGGWRMRIELAKLLLQSNDILLLDEPTNHLDIESIIWLEGFLRNYTGAVAIVSHDKMFLDNVTNRTIEISLGRIYDYPKPYSKFLVLREELRTQQLASQKNQQKQIEQTEKLIEKFRAKASKATMAQSLIKKLDKIDRIEVDEDDNSVMTLNFPVSITPGKVVVETNKISKNYGNNQVLKDVDLLIERDSKTAFVGQNGQGKSTLAKIIVGDIKYDGELKLGHNVQIGYFAQNQAEYLDGNKTVLDTMIDAANETNRSKVRDILGSFLFRGDEVEKYVRVLSGGERNRLALAKLMLQPFNVLIMDEPTNHLDIKSKNVLKEALKRFEGTLILVSHDRDFLQGLTNLVYEFKDHKLTQYLGDIDYYLEKRKVENLREVEKRTVVKETPKVKKQQSYEDQKKLKSLNNKLSNVESKISQLEREIKAIDLELEINYEEVTSKPNFFDDYQKKKTALQGFMEKWEDIHLEIEEFEN</sequence>
<feature type="domain" description="ABC transporter" evidence="7">
    <location>
        <begin position="69"/>
        <end position="327"/>
    </location>
</feature>
<reference evidence="9" key="1">
    <citation type="submission" date="2016-10" db="EMBL/GenBank/DDBJ databases">
        <authorList>
            <person name="Varghese N."/>
            <person name="Submissions S."/>
        </authorList>
    </citation>
    <scope>NUCLEOTIDE SEQUENCE [LARGE SCALE GENOMIC DNA]</scope>
    <source>
        <strain evidence="9">DSM 25730</strain>
    </source>
</reference>
<dbReference type="STRING" id="870482.SAMN04487987_104170"/>
<dbReference type="Pfam" id="PF00005">
    <property type="entry name" value="ABC_tran"/>
    <property type="match status" value="2"/>
</dbReference>
<feature type="coiled-coil region" evidence="6">
    <location>
        <begin position="330"/>
        <end position="357"/>
    </location>
</feature>
<dbReference type="Pfam" id="PF12848">
    <property type="entry name" value="ABC_tran_Xtn"/>
    <property type="match status" value="1"/>
</dbReference>
<accession>A0A1I1PS01</accession>
<dbReference type="InterPro" id="IPR027417">
    <property type="entry name" value="P-loop_NTPase"/>
</dbReference>
<dbReference type="AlphaFoldDB" id="A0A1I1PS01"/>
<evidence type="ECO:0000256" key="6">
    <source>
        <dbReference type="SAM" id="Coils"/>
    </source>
</evidence>
<dbReference type="PANTHER" id="PTHR42855">
    <property type="entry name" value="ABC TRANSPORTER ATP-BINDING SUBUNIT"/>
    <property type="match status" value="1"/>
</dbReference>
<keyword evidence="6" id="KW-0175">Coiled coil</keyword>
<keyword evidence="2" id="KW-0547">Nucleotide-binding</keyword>
<dbReference type="GO" id="GO:0005524">
    <property type="term" value="F:ATP binding"/>
    <property type="evidence" value="ECO:0007669"/>
    <property type="project" value="UniProtKB-KW"/>
</dbReference>
<dbReference type="SMART" id="SM00382">
    <property type="entry name" value="AAA"/>
    <property type="match status" value="2"/>
</dbReference>
<protein>
    <recommendedName>
        <fullName evidence="5">Probable ATP-binding protein YbiT</fullName>
    </recommendedName>
</protein>
<dbReference type="InterPro" id="IPR003439">
    <property type="entry name" value="ABC_transporter-like_ATP-bd"/>
</dbReference>